<evidence type="ECO:0000256" key="7">
    <source>
        <dbReference type="ARBA" id="ARBA00023010"/>
    </source>
</evidence>
<gene>
    <name evidence="9 10" type="primary">secE</name>
    <name evidence="10" type="ORF">ENO08_04770</name>
</gene>
<evidence type="ECO:0000256" key="3">
    <source>
        <dbReference type="ARBA" id="ARBA00022475"/>
    </source>
</evidence>
<dbReference type="PROSITE" id="PS01067">
    <property type="entry name" value="SECE_SEC61G"/>
    <property type="match status" value="1"/>
</dbReference>
<accession>A0A7V2AUZ9</accession>
<sequence length="62" mass="7172">MFEKIVKFLKETRAEMKKVTWPTRDELVGSTKIVIIATLVVTLFIGVVDQILTLIIRRLLGW</sequence>
<dbReference type="EMBL" id="DSEC01000335">
    <property type="protein sequence ID" value="HER43753.1"/>
    <property type="molecule type" value="Genomic_DNA"/>
</dbReference>
<evidence type="ECO:0000256" key="9">
    <source>
        <dbReference type="HAMAP-Rule" id="MF_00422"/>
    </source>
</evidence>
<protein>
    <recommendedName>
        <fullName evidence="9">Protein translocase subunit SecE</fullName>
    </recommendedName>
</protein>
<comment type="similarity">
    <text evidence="9">Belongs to the SecE/SEC61-gamma family.</text>
</comment>
<keyword evidence="5 9" id="KW-0653">Protein transport</keyword>
<evidence type="ECO:0000256" key="5">
    <source>
        <dbReference type="ARBA" id="ARBA00022927"/>
    </source>
</evidence>
<evidence type="ECO:0000256" key="6">
    <source>
        <dbReference type="ARBA" id="ARBA00022989"/>
    </source>
</evidence>
<dbReference type="InterPro" id="IPR001901">
    <property type="entry name" value="Translocase_SecE/Sec61-g"/>
</dbReference>
<comment type="subcellular location">
    <subcellularLocation>
        <location evidence="9">Cell membrane</location>
        <topology evidence="9">Single-pass membrane protein</topology>
    </subcellularLocation>
    <subcellularLocation>
        <location evidence="1">Membrane</location>
    </subcellularLocation>
</comment>
<dbReference type="AlphaFoldDB" id="A0A7V2AUZ9"/>
<dbReference type="HAMAP" id="MF_00422">
    <property type="entry name" value="SecE"/>
    <property type="match status" value="1"/>
</dbReference>
<comment type="function">
    <text evidence="9">Essential subunit of the Sec protein translocation channel SecYEG. Clamps together the 2 halves of SecY. May contact the channel plug during translocation.</text>
</comment>
<comment type="subunit">
    <text evidence="9">Component of the Sec protein translocase complex. Heterotrimer consisting of SecY, SecE and SecG subunits. The heterotrimers can form oligomers, although 1 heterotrimer is thought to be able to translocate proteins. Interacts with the ribosome. Interacts with SecDF, and other proteins may be involved. Interacts with SecA.</text>
</comment>
<comment type="caution">
    <text evidence="10">The sequence shown here is derived from an EMBL/GenBank/DDBJ whole genome shotgun (WGS) entry which is preliminary data.</text>
</comment>
<keyword evidence="7 9" id="KW-0811">Translocation</keyword>
<evidence type="ECO:0000256" key="8">
    <source>
        <dbReference type="ARBA" id="ARBA00023136"/>
    </source>
</evidence>
<evidence type="ECO:0000256" key="2">
    <source>
        <dbReference type="ARBA" id="ARBA00022448"/>
    </source>
</evidence>
<feature type="transmembrane region" description="Helical" evidence="9">
    <location>
        <begin position="33"/>
        <end position="56"/>
    </location>
</feature>
<keyword evidence="6 9" id="KW-1133">Transmembrane helix</keyword>
<dbReference type="GO" id="GO:0043952">
    <property type="term" value="P:protein transport by the Sec complex"/>
    <property type="evidence" value="ECO:0007669"/>
    <property type="project" value="UniProtKB-UniRule"/>
</dbReference>
<reference evidence="10" key="1">
    <citation type="journal article" date="2020" name="mSystems">
        <title>Genome- and Community-Level Interaction Insights into Carbon Utilization and Element Cycling Functions of Hydrothermarchaeota in Hydrothermal Sediment.</title>
        <authorList>
            <person name="Zhou Z."/>
            <person name="Liu Y."/>
            <person name="Xu W."/>
            <person name="Pan J."/>
            <person name="Luo Z.H."/>
            <person name="Li M."/>
        </authorList>
    </citation>
    <scope>NUCLEOTIDE SEQUENCE [LARGE SCALE GENOMIC DNA]</scope>
    <source>
        <strain evidence="10">SpSt-1233</strain>
    </source>
</reference>
<name>A0A7V2AUZ9_UNCEI</name>
<organism evidence="10">
    <name type="scientific">Eiseniibacteriota bacterium</name>
    <dbReference type="NCBI Taxonomy" id="2212470"/>
    <lineage>
        <taxon>Bacteria</taxon>
        <taxon>Candidatus Eiseniibacteriota</taxon>
    </lineage>
</organism>
<evidence type="ECO:0000256" key="1">
    <source>
        <dbReference type="ARBA" id="ARBA00004370"/>
    </source>
</evidence>
<keyword evidence="4 9" id="KW-0812">Transmembrane</keyword>
<keyword evidence="3 9" id="KW-1003">Cell membrane</keyword>
<dbReference type="Pfam" id="PF00584">
    <property type="entry name" value="SecE"/>
    <property type="match status" value="1"/>
</dbReference>
<keyword evidence="2 9" id="KW-0813">Transport</keyword>
<dbReference type="NCBIfam" id="TIGR00964">
    <property type="entry name" value="secE_bact"/>
    <property type="match status" value="1"/>
</dbReference>
<dbReference type="PANTHER" id="PTHR33910">
    <property type="entry name" value="PROTEIN TRANSLOCASE SUBUNIT SECE"/>
    <property type="match status" value="1"/>
</dbReference>
<dbReference type="GO" id="GO:0005886">
    <property type="term" value="C:plasma membrane"/>
    <property type="evidence" value="ECO:0007669"/>
    <property type="project" value="UniProtKB-SubCell"/>
</dbReference>
<dbReference type="GO" id="GO:0008320">
    <property type="term" value="F:protein transmembrane transporter activity"/>
    <property type="evidence" value="ECO:0007669"/>
    <property type="project" value="UniProtKB-UniRule"/>
</dbReference>
<dbReference type="InterPro" id="IPR038379">
    <property type="entry name" value="SecE_sf"/>
</dbReference>
<evidence type="ECO:0000256" key="4">
    <source>
        <dbReference type="ARBA" id="ARBA00022692"/>
    </source>
</evidence>
<dbReference type="PANTHER" id="PTHR33910:SF1">
    <property type="entry name" value="PROTEIN TRANSLOCASE SUBUNIT SECE"/>
    <property type="match status" value="1"/>
</dbReference>
<dbReference type="GO" id="GO:0006605">
    <property type="term" value="P:protein targeting"/>
    <property type="evidence" value="ECO:0007669"/>
    <property type="project" value="UniProtKB-UniRule"/>
</dbReference>
<keyword evidence="8 9" id="KW-0472">Membrane</keyword>
<dbReference type="InterPro" id="IPR005807">
    <property type="entry name" value="SecE_bac"/>
</dbReference>
<proteinExistence type="inferred from homology"/>
<dbReference type="Proteomes" id="UP000886069">
    <property type="component" value="Unassembled WGS sequence"/>
</dbReference>
<dbReference type="Gene3D" id="1.20.5.1030">
    <property type="entry name" value="Preprotein translocase secy subunit"/>
    <property type="match status" value="1"/>
</dbReference>
<dbReference type="GO" id="GO:0065002">
    <property type="term" value="P:intracellular protein transmembrane transport"/>
    <property type="evidence" value="ECO:0007669"/>
    <property type="project" value="UniProtKB-UniRule"/>
</dbReference>
<evidence type="ECO:0000313" key="10">
    <source>
        <dbReference type="EMBL" id="HER43753.1"/>
    </source>
</evidence>
<dbReference type="GO" id="GO:0009306">
    <property type="term" value="P:protein secretion"/>
    <property type="evidence" value="ECO:0007669"/>
    <property type="project" value="UniProtKB-UniRule"/>
</dbReference>